<accession>A0AAD3SZ99</accession>
<comment type="caution">
    <text evidence="1">The sequence shown here is derived from an EMBL/GenBank/DDBJ whole genome shotgun (WGS) entry which is preliminary data.</text>
</comment>
<evidence type="ECO:0000313" key="2">
    <source>
        <dbReference type="Proteomes" id="UP001279734"/>
    </source>
</evidence>
<dbReference type="AlphaFoldDB" id="A0AAD3SZ99"/>
<dbReference type="EMBL" id="BSYO01000020">
    <property type="protein sequence ID" value="GMH19322.1"/>
    <property type="molecule type" value="Genomic_DNA"/>
</dbReference>
<keyword evidence="2" id="KW-1185">Reference proteome</keyword>
<protein>
    <submittedName>
        <fullName evidence="1">Uncharacterized protein</fullName>
    </submittedName>
</protein>
<evidence type="ECO:0000313" key="1">
    <source>
        <dbReference type="EMBL" id="GMH19322.1"/>
    </source>
</evidence>
<sequence length="108" mass="12478">MESQSHEPEFGYLKSLEIDEKINKIRCCQTEQVRSCDASATEYFELAAVMLRQKVYLAATKYLLQAIETWDGNDQDLAQLPLWRIFTGKLEVSGESICLLMEENTPRR</sequence>
<name>A0AAD3SZ99_NEPGR</name>
<dbReference type="Proteomes" id="UP001279734">
    <property type="component" value="Unassembled WGS sequence"/>
</dbReference>
<organism evidence="1 2">
    <name type="scientific">Nepenthes gracilis</name>
    <name type="common">Slender pitcher plant</name>
    <dbReference type="NCBI Taxonomy" id="150966"/>
    <lineage>
        <taxon>Eukaryota</taxon>
        <taxon>Viridiplantae</taxon>
        <taxon>Streptophyta</taxon>
        <taxon>Embryophyta</taxon>
        <taxon>Tracheophyta</taxon>
        <taxon>Spermatophyta</taxon>
        <taxon>Magnoliopsida</taxon>
        <taxon>eudicotyledons</taxon>
        <taxon>Gunneridae</taxon>
        <taxon>Pentapetalae</taxon>
        <taxon>Caryophyllales</taxon>
        <taxon>Nepenthaceae</taxon>
        <taxon>Nepenthes</taxon>
    </lineage>
</organism>
<proteinExistence type="predicted"/>
<reference evidence="1" key="1">
    <citation type="submission" date="2023-05" db="EMBL/GenBank/DDBJ databases">
        <title>Nepenthes gracilis genome sequencing.</title>
        <authorList>
            <person name="Fukushima K."/>
        </authorList>
    </citation>
    <scope>NUCLEOTIDE SEQUENCE</scope>
    <source>
        <strain evidence="1">SING2019-196</strain>
    </source>
</reference>
<gene>
    <name evidence="1" type="ORF">Nepgr_021163</name>
</gene>